<evidence type="ECO:0000256" key="6">
    <source>
        <dbReference type="ARBA" id="ARBA00023004"/>
    </source>
</evidence>
<protein>
    <recommendedName>
        <fullName evidence="13">Cytochrome P450</fullName>
    </recommendedName>
</protein>
<dbReference type="InterPro" id="IPR036396">
    <property type="entry name" value="Cyt_P450_sf"/>
</dbReference>
<dbReference type="EMBL" id="MU129120">
    <property type="protein sequence ID" value="KAF9506191.1"/>
    <property type="molecule type" value="Genomic_DNA"/>
</dbReference>
<evidence type="ECO:0000313" key="11">
    <source>
        <dbReference type="EMBL" id="KAF9506191.1"/>
    </source>
</evidence>
<dbReference type="PANTHER" id="PTHR24287">
    <property type="entry name" value="P450, PUTATIVE (EUROFUNG)-RELATED"/>
    <property type="match status" value="1"/>
</dbReference>
<dbReference type="Proteomes" id="UP000886523">
    <property type="component" value="Unassembled WGS sequence"/>
</dbReference>
<comment type="cofactor">
    <cofactor evidence="1 8">
        <name>heme</name>
        <dbReference type="ChEBI" id="CHEBI:30413"/>
    </cofactor>
</comment>
<keyword evidence="7 9" id="KW-0503">Monooxygenase</keyword>
<proteinExistence type="inferred from homology"/>
<keyword evidence="3 8" id="KW-0349">Heme</keyword>
<keyword evidence="5 9" id="KW-0560">Oxidoreductase</keyword>
<evidence type="ECO:0000256" key="2">
    <source>
        <dbReference type="ARBA" id="ARBA00010617"/>
    </source>
</evidence>
<name>A0A9P6AJW4_9AGAM</name>
<dbReference type="GO" id="GO:0020037">
    <property type="term" value="F:heme binding"/>
    <property type="evidence" value="ECO:0007669"/>
    <property type="project" value="InterPro"/>
</dbReference>
<evidence type="ECO:0008006" key="13">
    <source>
        <dbReference type="Google" id="ProtNLM"/>
    </source>
</evidence>
<evidence type="ECO:0000256" key="10">
    <source>
        <dbReference type="SAM" id="Phobius"/>
    </source>
</evidence>
<dbReference type="PROSITE" id="PS00086">
    <property type="entry name" value="CYTOCHROME_P450"/>
    <property type="match status" value="1"/>
</dbReference>
<dbReference type="InterPro" id="IPR002401">
    <property type="entry name" value="Cyt_P450_E_grp-I"/>
</dbReference>
<dbReference type="GO" id="GO:0005506">
    <property type="term" value="F:iron ion binding"/>
    <property type="evidence" value="ECO:0007669"/>
    <property type="project" value="InterPro"/>
</dbReference>
<feature type="binding site" description="axial binding residue" evidence="8">
    <location>
        <position position="528"/>
    </location>
    <ligand>
        <name>heme</name>
        <dbReference type="ChEBI" id="CHEBI:30413"/>
    </ligand>
    <ligandPart>
        <name>Fe</name>
        <dbReference type="ChEBI" id="CHEBI:18248"/>
    </ligandPart>
</feature>
<sequence>MITNKYIYHIELLVGLFKILIPSVLLGRWLVAVLPFQIGLFQIPLYLGVVVAFITCRVQYDRFYQRRDAAQRGAVLAPEIKGRWPGNVDILVKLVKAFHEDYPMSFEESLFDELQSDTINVRILWQDLILTRDHHIIKTVLATRFLDFGKGDANNKTRLALTLSLRSLFGLLGNGIFNTDGEEWKAHRALTRPFFARERVSDLEHFNHYGNKVIELFLARALSAESIDVQEVFARFTLDVAGEFLFGTTKLDTLDLPLPKPGEAAVGAKGSLGHDYGGFLNALEQIQLIISQRIRRSWLWPLYEWWGDATSPYSKAIDDWVAPLIHEALEAKKKRGSEKMNVDEGSLTDHLADSTDNVTLIREELINILFASRETTASLLTFLMYMLSQHPEATMKLRAEVMDILPEGAPTFEDVRNMKYLVAGTDHPSPSTSLLERDSPLVCPSTPQHAGVYTSFGFPRRSWIQANIHAWLICQSDVFRFPHATSKDLWGDDAEEFSPERWIDPERLKIMTSDPFKFVPFNAGPRICLGQKFAYNEASFMMVKILQVFDGFELHQEDAPPGSLPPSSWKDKGGRAAIEKVWPLSTITLFSKGGMWIRMHPAETDAE</sequence>
<dbReference type="PRINTS" id="PR00385">
    <property type="entry name" value="P450"/>
</dbReference>
<dbReference type="OrthoDB" id="1470350at2759"/>
<evidence type="ECO:0000256" key="3">
    <source>
        <dbReference type="ARBA" id="ARBA00022617"/>
    </source>
</evidence>
<dbReference type="GO" id="GO:0004497">
    <property type="term" value="F:monooxygenase activity"/>
    <property type="evidence" value="ECO:0007669"/>
    <property type="project" value="UniProtKB-KW"/>
</dbReference>
<organism evidence="11 12">
    <name type="scientific">Hydnum rufescens UP504</name>
    <dbReference type="NCBI Taxonomy" id="1448309"/>
    <lineage>
        <taxon>Eukaryota</taxon>
        <taxon>Fungi</taxon>
        <taxon>Dikarya</taxon>
        <taxon>Basidiomycota</taxon>
        <taxon>Agaricomycotina</taxon>
        <taxon>Agaricomycetes</taxon>
        <taxon>Cantharellales</taxon>
        <taxon>Hydnaceae</taxon>
        <taxon>Hydnum</taxon>
    </lineage>
</organism>
<dbReference type="GO" id="GO:0016705">
    <property type="term" value="F:oxidoreductase activity, acting on paired donors, with incorporation or reduction of molecular oxygen"/>
    <property type="evidence" value="ECO:0007669"/>
    <property type="project" value="InterPro"/>
</dbReference>
<evidence type="ECO:0000313" key="12">
    <source>
        <dbReference type="Proteomes" id="UP000886523"/>
    </source>
</evidence>
<keyword evidence="12" id="KW-1185">Reference proteome</keyword>
<dbReference type="InterPro" id="IPR001128">
    <property type="entry name" value="Cyt_P450"/>
</dbReference>
<evidence type="ECO:0000256" key="1">
    <source>
        <dbReference type="ARBA" id="ARBA00001971"/>
    </source>
</evidence>
<dbReference type="PANTHER" id="PTHR24287:SF1">
    <property type="entry name" value="P450, PUTATIVE (EUROFUNG)-RELATED"/>
    <property type="match status" value="1"/>
</dbReference>
<keyword evidence="6 8" id="KW-0408">Iron</keyword>
<keyword evidence="4 8" id="KW-0479">Metal-binding</keyword>
<dbReference type="AlphaFoldDB" id="A0A9P6AJW4"/>
<comment type="similarity">
    <text evidence="2 9">Belongs to the cytochrome P450 family.</text>
</comment>
<reference evidence="11" key="1">
    <citation type="journal article" date="2020" name="Nat. Commun.">
        <title>Large-scale genome sequencing of mycorrhizal fungi provides insights into the early evolution of symbiotic traits.</title>
        <authorList>
            <person name="Miyauchi S."/>
            <person name="Kiss E."/>
            <person name="Kuo A."/>
            <person name="Drula E."/>
            <person name="Kohler A."/>
            <person name="Sanchez-Garcia M."/>
            <person name="Morin E."/>
            <person name="Andreopoulos B."/>
            <person name="Barry K.W."/>
            <person name="Bonito G."/>
            <person name="Buee M."/>
            <person name="Carver A."/>
            <person name="Chen C."/>
            <person name="Cichocki N."/>
            <person name="Clum A."/>
            <person name="Culley D."/>
            <person name="Crous P.W."/>
            <person name="Fauchery L."/>
            <person name="Girlanda M."/>
            <person name="Hayes R.D."/>
            <person name="Keri Z."/>
            <person name="LaButti K."/>
            <person name="Lipzen A."/>
            <person name="Lombard V."/>
            <person name="Magnuson J."/>
            <person name="Maillard F."/>
            <person name="Murat C."/>
            <person name="Nolan M."/>
            <person name="Ohm R.A."/>
            <person name="Pangilinan J."/>
            <person name="Pereira M.F."/>
            <person name="Perotto S."/>
            <person name="Peter M."/>
            <person name="Pfister S."/>
            <person name="Riley R."/>
            <person name="Sitrit Y."/>
            <person name="Stielow J.B."/>
            <person name="Szollosi G."/>
            <person name="Zifcakova L."/>
            <person name="Stursova M."/>
            <person name="Spatafora J.W."/>
            <person name="Tedersoo L."/>
            <person name="Vaario L.M."/>
            <person name="Yamada A."/>
            <person name="Yan M."/>
            <person name="Wang P."/>
            <person name="Xu J."/>
            <person name="Bruns T."/>
            <person name="Baldrian P."/>
            <person name="Vilgalys R."/>
            <person name="Dunand C."/>
            <person name="Henrissat B."/>
            <person name="Grigoriev I.V."/>
            <person name="Hibbett D."/>
            <person name="Nagy L.G."/>
            <person name="Martin F.M."/>
        </authorList>
    </citation>
    <scope>NUCLEOTIDE SEQUENCE</scope>
    <source>
        <strain evidence="11">UP504</strain>
    </source>
</reference>
<evidence type="ECO:0000256" key="4">
    <source>
        <dbReference type="ARBA" id="ARBA00022723"/>
    </source>
</evidence>
<keyword evidence="10" id="KW-0812">Transmembrane</keyword>
<evidence type="ECO:0000256" key="5">
    <source>
        <dbReference type="ARBA" id="ARBA00023002"/>
    </source>
</evidence>
<feature type="transmembrane region" description="Helical" evidence="10">
    <location>
        <begin position="12"/>
        <end position="31"/>
    </location>
</feature>
<dbReference type="Gene3D" id="1.10.630.10">
    <property type="entry name" value="Cytochrome P450"/>
    <property type="match status" value="1"/>
</dbReference>
<gene>
    <name evidence="11" type="ORF">BS47DRAFT_1399697</name>
</gene>
<evidence type="ECO:0000256" key="7">
    <source>
        <dbReference type="ARBA" id="ARBA00023033"/>
    </source>
</evidence>
<keyword evidence="10" id="KW-0472">Membrane</keyword>
<evidence type="ECO:0000256" key="8">
    <source>
        <dbReference type="PIRSR" id="PIRSR602401-1"/>
    </source>
</evidence>
<comment type="caution">
    <text evidence="11">The sequence shown here is derived from an EMBL/GenBank/DDBJ whole genome shotgun (WGS) entry which is preliminary data.</text>
</comment>
<dbReference type="InterPro" id="IPR017972">
    <property type="entry name" value="Cyt_P450_CS"/>
</dbReference>
<feature type="transmembrane region" description="Helical" evidence="10">
    <location>
        <begin position="43"/>
        <end position="60"/>
    </location>
</feature>
<dbReference type="InterPro" id="IPR047146">
    <property type="entry name" value="Cyt_P450_E_CYP52_fungi"/>
</dbReference>
<dbReference type="PRINTS" id="PR00463">
    <property type="entry name" value="EP450I"/>
</dbReference>
<accession>A0A9P6AJW4</accession>
<keyword evidence="10" id="KW-1133">Transmembrane helix</keyword>
<evidence type="ECO:0000256" key="9">
    <source>
        <dbReference type="RuleBase" id="RU000461"/>
    </source>
</evidence>
<dbReference type="Pfam" id="PF00067">
    <property type="entry name" value="p450"/>
    <property type="match status" value="2"/>
</dbReference>
<dbReference type="SUPFAM" id="SSF48264">
    <property type="entry name" value="Cytochrome P450"/>
    <property type="match status" value="1"/>
</dbReference>